<protein>
    <submittedName>
        <fullName evidence="3">Uncharacterized protein</fullName>
    </submittedName>
</protein>
<accession>A0A4Y9YVU6</accession>
<feature type="region of interest" description="Disordered" evidence="1">
    <location>
        <begin position="132"/>
        <end position="163"/>
    </location>
</feature>
<keyword evidence="2" id="KW-1133">Transmembrane helix</keyword>
<feature type="transmembrane region" description="Helical" evidence="2">
    <location>
        <begin position="96"/>
        <end position="117"/>
    </location>
</feature>
<evidence type="ECO:0000256" key="2">
    <source>
        <dbReference type="SAM" id="Phobius"/>
    </source>
</evidence>
<gene>
    <name evidence="3" type="ORF">EVG20_g5378</name>
</gene>
<keyword evidence="2" id="KW-0812">Transmembrane</keyword>
<feature type="transmembrane region" description="Helical" evidence="2">
    <location>
        <begin position="256"/>
        <end position="279"/>
    </location>
</feature>
<evidence type="ECO:0000313" key="4">
    <source>
        <dbReference type="Proteomes" id="UP000298327"/>
    </source>
</evidence>
<feature type="compositionally biased region" description="Polar residues" evidence="1">
    <location>
        <begin position="137"/>
        <end position="146"/>
    </location>
</feature>
<dbReference type="EMBL" id="SEOQ01000315">
    <property type="protein sequence ID" value="TFY65711.1"/>
    <property type="molecule type" value="Genomic_DNA"/>
</dbReference>
<feature type="region of interest" description="Disordered" evidence="1">
    <location>
        <begin position="289"/>
        <end position="367"/>
    </location>
</feature>
<proteinExistence type="predicted"/>
<evidence type="ECO:0000313" key="3">
    <source>
        <dbReference type="EMBL" id="TFY65711.1"/>
    </source>
</evidence>
<dbReference type="OrthoDB" id="3060747at2759"/>
<name>A0A4Y9YVU6_9AGAM</name>
<dbReference type="Proteomes" id="UP000298327">
    <property type="component" value="Unassembled WGS sequence"/>
</dbReference>
<dbReference type="AlphaFoldDB" id="A0A4Y9YVU6"/>
<evidence type="ECO:0000256" key="1">
    <source>
        <dbReference type="SAM" id="MobiDB-lite"/>
    </source>
</evidence>
<comment type="caution">
    <text evidence="3">The sequence shown here is derived from an EMBL/GenBank/DDBJ whole genome shotgun (WGS) entry which is preliminary data.</text>
</comment>
<reference evidence="3 4" key="1">
    <citation type="submission" date="2019-02" db="EMBL/GenBank/DDBJ databases">
        <title>Genome sequencing of the rare red list fungi Dentipellis fragilis.</title>
        <authorList>
            <person name="Buettner E."/>
            <person name="Kellner H."/>
        </authorList>
    </citation>
    <scope>NUCLEOTIDE SEQUENCE [LARGE SCALE GENOMIC DNA]</scope>
    <source>
        <strain evidence="3 4">DSM 105465</strain>
    </source>
</reference>
<feature type="transmembrane region" description="Helical" evidence="2">
    <location>
        <begin position="12"/>
        <end position="31"/>
    </location>
</feature>
<organism evidence="3 4">
    <name type="scientific">Dentipellis fragilis</name>
    <dbReference type="NCBI Taxonomy" id="205917"/>
    <lineage>
        <taxon>Eukaryota</taxon>
        <taxon>Fungi</taxon>
        <taxon>Dikarya</taxon>
        <taxon>Basidiomycota</taxon>
        <taxon>Agaricomycotina</taxon>
        <taxon>Agaricomycetes</taxon>
        <taxon>Russulales</taxon>
        <taxon>Hericiaceae</taxon>
        <taxon>Dentipellis</taxon>
    </lineage>
</organism>
<sequence length="367" mass="40910">MLSLRKGTRICASLFCIWWTIALFQGGSYSTSLPLRAQSASDAWSIILFFRQAVLSAMELPFTDQKLSSTKWPRSHYCFDSRGHLTRCHYSKTQKLVGAGIGGVIVLVFGAILIYSYCQPWCRSRRTPRSEVRLQELPSSSGNVQQPEHPGSVPPPSYTADASIKRPDEEPVYGEIPDSRTVEPVDNFAYYATLSRQRLRATSMTSFVEVLARAAKKTATKAAKKTKTVFVTHTIRQCYDAHQQRIPCPTTKTGRIVGIVLASIVGAIAIVALGVWLFCRFKGRRTERGVADSEAPVDAAEREEAAQPLTQGAEHHEQDVGPGYPPYQYPRQSTDTLPPYDDKKQEADYPYPAYEPKLPMPSYHGQS</sequence>
<keyword evidence="2" id="KW-0472">Membrane</keyword>
<keyword evidence="4" id="KW-1185">Reference proteome</keyword>